<evidence type="ECO:0000256" key="4">
    <source>
        <dbReference type="ARBA" id="ARBA00023125"/>
    </source>
</evidence>
<evidence type="ECO:0000256" key="3">
    <source>
        <dbReference type="ARBA" id="ARBA00023082"/>
    </source>
</evidence>
<dbReference type="InterPro" id="IPR013249">
    <property type="entry name" value="RNA_pol_sigma70_r4_t2"/>
</dbReference>
<dbReference type="STRING" id="546269.HMPREF0389_01516"/>
<evidence type="ECO:0000256" key="5">
    <source>
        <dbReference type="ARBA" id="ARBA00023163"/>
    </source>
</evidence>
<protein>
    <submittedName>
        <fullName evidence="8">Sigma-70 region 2</fullName>
    </submittedName>
</protein>
<keyword evidence="4" id="KW-0238">DNA-binding</keyword>
<accession>D6GTS7</accession>
<dbReference type="PANTHER" id="PTHR43133">
    <property type="entry name" value="RNA POLYMERASE ECF-TYPE SIGMA FACTO"/>
    <property type="match status" value="1"/>
</dbReference>
<evidence type="ECO:0000313" key="8">
    <source>
        <dbReference type="EMBL" id="EFE27598.1"/>
    </source>
</evidence>
<dbReference type="InterPro" id="IPR036388">
    <property type="entry name" value="WH-like_DNA-bd_sf"/>
</dbReference>
<dbReference type="NCBIfam" id="TIGR02937">
    <property type="entry name" value="sigma70-ECF"/>
    <property type="match status" value="1"/>
</dbReference>
<dbReference type="KEGG" id="faa:HMPREF0389_01516"/>
<dbReference type="InterPro" id="IPR007627">
    <property type="entry name" value="RNA_pol_sigma70_r2"/>
</dbReference>
<dbReference type="SUPFAM" id="SSF88946">
    <property type="entry name" value="Sigma2 domain of RNA polymerase sigma factors"/>
    <property type="match status" value="1"/>
</dbReference>
<organism evidence="8 9">
    <name type="scientific">Filifactor alocis (strain ATCC 35896 / CCUG 47790 / D40 B5)</name>
    <name type="common">Fusobacterium alocis</name>
    <dbReference type="NCBI Taxonomy" id="546269"/>
    <lineage>
        <taxon>Bacteria</taxon>
        <taxon>Bacillati</taxon>
        <taxon>Bacillota</taxon>
        <taxon>Clostridia</taxon>
        <taxon>Peptostreptococcales</taxon>
        <taxon>Filifactoraceae</taxon>
        <taxon>Filifactor</taxon>
    </lineage>
</organism>
<feature type="domain" description="RNA polymerase sigma-70 region 2" evidence="6">
    <location>
        <begin position="28"/>
        <end position="86"/>
    </location>
</feature>
<proteinExistence type="inferred from homology"/>
<evidence type="ECO:0000313" key="9">
    <source>
        <dbReference type="Proteomes" id="UP000007468"/>
    </source>
</evidence>
<keyword evidence="5" id="KW-0804">Transcription</keyword>
<evidence type="ECO:0000256" key="2">
    <source>
        <dbReference type="ARBA" id="ARBA00023015"/>
    </source>
</evidence>
<dbReference type="GO" id="GO:0003677">
    <property type="term" value="F:DNA binding"/>
    <property type="evidence" value="ECO:0007669"/>
    <property type="project" value="UniProtKB-KW"/>
</dbReference>
<gene>
    <name evidence="8" type="ordered locus">HMPREF0389_01516</name>
</gene>
<dbReference type="OrthoDB" id="9782703at2"/>
<dbReference type="AlphaFoldDB" id="D6GTS7"/>
<dbReference type="Gene3D" id="1.10.1740.10">
    <property type="match status" value="1"/>
</dbReference>
<dbReference type="InterPro" id="IPR039425">
    <property type="entry name" value="RNA_pol_sigma-70-like"/>
</dbReference>
<keyword evidence="3" id="KW-0731">Sigma factor</keyword>
<keyword evidence="2" id="KW-0805">Transcription regulation</keyword>
<keyword evidence="9" id="KW-1185">Reference proteome</keyword>
<feature type="domain" description="RNA polymerase sigma factor 70 region 4 type 2" evidence="7">
    <location>
        <begin position="123"/>
        <end position="175"/>
    </location>
</feature>
<dbReference type="Pfam" id="PF08281">
    <property type="entry name" value="Sigma70_r4_2"/>
    <property type="match status" value="1"/>
</dbReference>
<sequence>MQRKEVPVESNDIITKFQEGDENAFQQLVECYQQKAFRIAVLIVQDDFLANDIVQETFLKVYLNRDQLKNPSHFSSWFYRILTRTAWELSKKQLPLCKDENIFQTISSPEDMEQDILQKEVHQQIQQALRALPYHQRTAIVLYYYEGMSVKEIAQATGSMQGTVQSRLFFARKKLRPILESILKKEER</sequence>
<dbReference type="eggNOG" id="COG1595">
    <property type="taxonomic scope" value="Bacteria"/>
</dbReference>
<dbReference type="CDD" id="cd06171">
    <property type="entry name" value="Sigma70_r4"/>
    <property type="match status" value="1"/>
</dbReference>
<comment type="similarity">
    <text evidence="1">Belongs to the sigma-70 factor family. ECF subfamily.</text>
</comment>
<dbReference type="Proteomes" id="UP000007468">
    <property type="component" value="Chromosome"/>
</dbReference>
<dbReference type="PANTHER" id="PTHR43133:SF8">
    <property type="entry name" value="RNA POLYMERASE SIGMA FACTOR HI_1459-RELATED"/>
    <property type="match status" value="1"/>
</dbReference>
<dbReference type="GO" id="GO:0006352">
    <property type="term" value="P:DNA-templated transcription initiation"/>
    <property type="evidence" value="ECO:0007669"/>
    <property type="project" value="InterPro"/>
</dbReference>
<dbReference type="EMBL" id="CP002390">
    <property type="protein sequence ID" value="EFE27598.1"/>
    <property type="molecule type" value="Genomic_DNA"/>
</dbReference>
<dbReference type="InterPro" id="IPR013324">
    <property type="entry name" value="RNA_pol_sigma_r3/r4-like"/>
</dbReference>
<dbReference type="Gene3D" id="1.10.10.10">
    <property type="entry name" value="Winged helix-like DNA-binding domain superfamily/Winged helix DNA-binding domain"/>
    <property type="match status" value="1"/>
</dbReference>
<reference evidence="9" key="1">
    <citation type="submission" date="2010-12" db="EMBL/GenBank/DDBJ databases">
        <title>The genome sequence of Filifactor alocis strain ATCC 35896.</title>
        <authorList>
            <consortium name="The Broad Institute Genome Sequencing Platform"/>
            <person name="Ward D."/>
            <person name="Earl A."/>
            <person name="Feldgarden M."/>
            <person name="Young S.K."/>
            <person name="Gargeya S."/>
            <person name="Zeng Q."/>
            <person name="Alvarado L."/>
            <person name="Berlin A."/>
            <person name="Bochicchio J."/>
            <person name="Chapman S.B."/>
            <person name="Chen Z."/>
            <person name="Freedman E."/>
            <person name="Gellesch M."/>
            <person name="Goldberg J."/>
            <person name="Griggs A."/>
            <person name="Gujja S."/>
            <person name="Heilman E."/>
            <person name="Heiman D."/>
            <person name="Howarth C."/>
            <person name="Mehta T."/>
            <person name="Neiman D."/>
            <person name="Pearson M."/>
            <person name="Roberts A."/>
            <person name="Saif S."/>
            <person name="Shea T."/>
            <person name="Shenoy N."/>
            <person name="Sisk P."/>
            <person name="Stolte C."/>
            <person name="Sykes S."/>
            <person name="White J."/>
            <person name="Yandava C."/>
            <person name="Izard J."/>
            <person name="Blanton J.M."/>
            <person name="Baranova O.V."/>
            <person name="Tanner A.C."/>
            <person name="Dewhirst F.E."/>
            <person name="Haas B."/>
            <person name="Nusbaum C."/>
            <person name="Birren B."/>
        </authorList>
    </citation>
    <scope>NUCLEOTIDE SEQUENCE [LARGE SCALE GENOMIC DNA]</scope>
    <source>
        <strain evidence="9">ATCC 35896 / CCUG 47790 / D40 B5</strain>
    </source>
</reference>
<name>D6GTS7_FILAD</name>
<evidence type="ECO:0000259" key="6">
    <source>
        <dbReference type="Pfam" id="PF04542"/>
    </source>
</evidence>
<dbReference type="Pfam" id="PF04542">
    <property type="entry name" value="Sigma70_r2"/>
    <property type="match status" value="1"/>
</dbReference>
<dbReference type="InterPro" id="IPR013325">
    <property type="entry name" value="RNA_pol_sigma_r2"/>
</dbReference>
<dbReference type="GO" id="GO:0016987">
    <property type="term" value="F:sigma factor activity"/>
    <property type="evidence" value="ECO:0007669"/>
    <property type="project" value="UniProtKB-KW"/>
</dbReference>
<dbReference type="InterPro" id="IPR014284">
    <property type="entry name" value="RNA_pol_sigma-70_dom"/>
</dbReference>
<dbReference type="SUPFAM" id="SSF88659">
    <property type="entry name" value="Sigma3 and sigma4 domains of RNA polymerase sigma factors"/>
    <property type="match status" value="1"/>
</dbReference>
<evidence type="ECO:0000259" key="7">
    <source>
        <dbReference type="Pfam" id="PF08281"/>
    </source>
</evidence>
<evidence type="ECO:0000256" key="1">
    <source>
        <dbReference type="ARBA" id="ARBA00010641"/>
    </source>
</evidence>